<reference evidence="2" key="1">
    <citation type="journal article" date="2022" name="Int. J. Mol. Sci.">
        <title>Draft Genome of Tanacetum Coccineum: Genomic Comparison of Closely Related Tanacetum-Family Plants.</title>
        <authorList>
            <person name="Yamashiro T."/>
            <person name="Shiraishi A."/>
            <person name="Nakayama K."/>
            <person name="Satake H."/>
        </authorList>
    </citation>
    <scope>NUCLEOTIDE SEQUENCE</scope>
</reference>
<keyword evidence="3" id="KW-1185">Reference proteome</keyword>
<reference evidence="2" key="2">
    <citation type="submission" date="2022-01" db="EMBL/GenBank/DDBJ databases">
        <authorList>
            <person name="Yamashiro T."/>
            <person name="Shiraishi A."/>
            <person name="Satake H."/>
            <person name="Nakayama K."/>
        </authorList>
    </citation>
    <scope>NUCLEOTIDE SEQUENCE</scope>
</reference>
<proteinExistence type="predicted"/>
<evidence type="ECO:0000313" key="2">
    <source>
        <dbReference type="EMBL" id="GJT57103.1"/>
    </source>
</evidence>
<gene>
    <name evidence="2" type="ORF">Tco_0992157</name>
</gene>
<name>A0ABQ5F1B7_9ASTR</name>
<evidence type="ECO:0000256" key="1">
    <source>
        <dbReference type="SAM" id="MobiDB-lite"/>
    </source>
</evidence>
<evidence type="ECO:0000313" key="3">
    <source>
        <dbReference type="Proteomes" id="UP001151760"/>
    </source>
</evidence>
<dbReference type="Proteomes" id="UP001151760">
    <property type="component" value="Unassembled WGS sequence"/>
</dbReference>
<accession>A0ABQ5F1B7</accession>
<comment type="caution">
    <text evidence="2">The sequence shown here is derived from an EMBL/GenBank/DDBJ whole genome shotgun (WGS) entry which is preliminary data.</text>
</comment>
<organism evidence="2 3">
    <name type="scientific">Tanacetum coccineum</name>
    <dbReference type="NCBI Taxonomy" id="301880"/>
    <lineage>
        <taxon>Eukaryota</taxon>
        <taxon>Viridiplantae</taxon>
        <taxon>Streptophyta</taxon>
        <taxon>Embryophyta</taxon>
        <taxon>Tracheophyta</taxon>
        <taxon>Spermatophyta</taxon>
        <taxon>Magnoliopsida</taxon>
        <taxon>eudicotyledons</taxon>
        <taxon>Gunneridae</taxon>
        <taxon>Pentapetalae</taxon>
        <taxon>asterids</taxon>
        <taxon>campanulids</taxon>
        <taxon>Asterales</taxon>
        <taxon>Asteraceae</taxon>
        <taxon>Asteroideae</taxon>
        <taxon>Anthemideae</taxon>
        <taxon>Anthemidinae</taxon>
        <taxon>Tanacetum</taxon>
    </lineage>
</organism>
<feature type="region of interest" description="Disordered" evidence="1">
    <location>
        <begin position="249"/>
        <end position="279"/>
    </location>
</feature>
<feature type="region of interest" description="Disordered" evidence="1">
    <location>
        <begin position="179"/>
        <end position="203"/>
    </location>
</feature>
<dbReference type="EMBL" id="BQNB010016903">
    <property type="protein sequence ID" value="GJT57103.1"/>
    <property type="molecule type" value="Genomic_DNA"/>
</dbReference>
<sequence length="279" mass="31585">MNPVAAKQVALDNDLVPPEKRLKIEKCNARIEFSKPQREETYQVTLDALKLSPCYPAFLITTEVPEVYMHQFWNTIQKIKDTYAYRFKLDKKKSMVDTEVFREILRSCGFVMTLLGTLKFVLKIQDYQQYGALIPDEMINQDIKDSKAYKTYLDFATGKETLKKARKFKKVASPSRKLSPVLEEEPAEKPKRAKKPVKKSTTEPTIGVVIKDIPSESMLKKKTPAKVVRGKGMDLLSDVALLEAAQHKKTLKKSKLETHKLHASGSGDGVGSQPKVPDK</sequence>
<protein>
    <submittedName>
        <fullName evidence="2">Uncharacterized protein</fullName>
    </submittedName>
</protein>